<feature type="region of interest" description="Disordered" evidence="1">
    <location>
        <begin position="303"/>
        <end position="367"/>
    </location>
</feature>
<keyword evidence="2" id="KW-0732">Signal</keyword>
<feature type="signal peptide" evidence="2">
    <location>
        <begin position="1"/>
        <end position="22"/>
    </location>
</feature>
<name>A0A2U3K1W5_9BACT</name>
<feature type="compositionally biased region" description="Low complexity" evidence="1">
    <location>
        <begin position="25"/>
        <end position="38"/>
    </location>
</feature>
<dbReference type="Proteomes" id="UP000238701">
    <property type="component" value="Unassembled WGS sequence"/>
</dbReference>
<evidence type="ECO:0000256" key="1">
    <source>
        <dbReference type="SAM" id="MobiDB-lite"/>
    </source>
</evidence>
<sequence length="367" mass="40354">MECPRGVSYLLVLLLIPAALLGQTTQPVPSQPSAAAPSSPAPPAQKPAPPIPANAPHMSKQTRYEIIRDFETQLVYARTAFPMGTKGISLKDGVTTPNGQELQQLLTVWGPALRPGDPAQISFVQIKDDHIHFDINGGAIRRKKWYQHIQVAGASGMPVELSPNETQQNAHGSYLDIYFDKKYVPEMSAQQLRDLLFPVLDFNARNKEEAYLDTVPPKVKEAIQAHHVLVGMDSEMVLHAKGKPPKKVREKDGNTEYEEWIYGEPPQDVDFVRIVADEVVRVETMKVGGEKIVRTEKEVILDRPDKEAQAKKEQERPPNAPSLRRPGEDQENVPKPADTVSPLPPTPPPDIPQPSGGSGPGATFAGH</sequence>
<protein>
    <submittedName>
        <fullName evidence="3">Uncharacterized protein</fullName>
    </submittedName>
</protein>
<evidence type="ECO:0000256" key="2">
    <source>
        <dbReference type="SAM" id="SignalP"/>
    </source>
</evidence>
<evidence type="ECO:0000313" key="4">
    <source>
        <dbReference type="Proteomes" id="UP000238701"/>
    </source>
</evidence>
<evidence type="ECO:0000313" key="3">
    <source>
        <dbReference type="EMBL" id="SPF33664.1"/>
    </source>
</evidence>
<feature type="compositionally biased region" description="Pro residues" evidence="1">
    <location>
        <begin position="39"/>
        <end position="53"/>
    </location>
</feature>
<dbReference type="AlphaFoldDB" id="A0A2U3K1W5"/>
<feature type="region of interest" description="Disordered" evidence="1">
    <location>
        <begin position="25"/>
        <end position="58"/>
    </location>
</feature>
<organism evidence="3 4">
    <name type="scientific">Candidatus Sulfotelmatobacter kueseliae</name>
    <dbReference type="NCBI Taxonomy" id="2042962"/>
    <lineage>
        <taxon>Bacteria</taxon>
        <taxon>Pseudomonadati</taxon>
        <taxon>Acidobacteriota</taxon>
        <taxon>Terriglobia</taxon>
        <taxon>Terriglobales</taxon>
        <taxon>Candidatus Korobacteraceae</taxon>
        <taxon>Candidatus Sulfotelmatobacter</taxon>
    </lineage>
</organism>
<feature type="chain" id="PRO_5015625520" evidence="2">
    <location>
        <begin position="23"/>
        <end position="367"/>
    </location>
</feature>
<reference evidence="4" key="1">
    <citation type="submission" date="2018-02" db="EMBL/GenBank/DDBJ databases">
        <authorList>
            <person name="Hausmann B."/>
        </authorList>
    </citation>
    <scope>NUCLEOTIDE SEQUENCE [LARGE SCALE GENOMIC DNA]</scope>
    <source>
        <strain evidence="4">Peat soil MAG SbA1</strain>
    </source>
</reference>
<proteinExistence type="predicted"/>
<feature type="compositionally biased region" description="Basic and acidic residues" evidence="1">
    <location>
        <begin position="303"/>
        <end position="316"/>
    </location>
</feature>
<accession>A0A2U3K1W5</accession>
<gene>
    <name evidence="3" type="ORF">SBA1_120038</name>
</gene>
<feature type="compositionally biased region" description="Pro residues" evidence="1">
    <location>
        <begin position="342"/>
        <end position="352"/>
    </location>
</feature>
<dbReference type="OrthoDB" id="109537at2"/>
<dbReference type="EMBL" id="OMOD01000024">
    <property type="protein sequence ID" value="SPF33664.1"/>
    <property type="molecule type" value="Genomic_DNA"/>
</dbReference>